<dbReference type="Proteomes" id="UP000316508">
    <property type="component" value="Unassembled WGS sequence"/>
</dbReference>
<gene>
    <name evidence="12" type="ORF">FPK30_01030</name>
</gene>
<keyword evidence="4" id="KW-0597">Phosphoprotein</keyword>
<evidence type="ECO:0000256" key="2">
    <source>
        <dbReference type="ARBA" id="ARBA00022448"/>
    </source>
</evidence>
<keyword evidence="3" id="KW-0963">Cytoplasm</keyword>
<organism evidence="12 13">
    <name type="scientific">Bifidobacterium apousia</name>
    <dbReference type="NCBI Taxonomy" id="2750996"/>
    <lineage>
        <taxon>Bacteria</taxon>
        <taxon>Bacillati</taxon>
        <taxon>Actinomycetota</taxon>
        <taxon>Actinomycetes</taxon>
        <taxon>Bifidobacteriales</taxon>
        <taxon>Bifidobacteriaceae</taxon>
        <taxon>Bifidobacterium</taxon>
    </lineage>
</organism>
<dbReference type="EMBL" id="VMHK01000001">
    <property type="protein sequence ID" value="TSJ84418.1"/>
    <property type="molecule type" value="Genomic_DNA"/>
</dbReference>
<evidence type="ECO:0000313" key="13">
    <source>
        <dbReference type="Proteomes" id="UP000316508"/>
    </source>
</evidence>
<protein>
    <recommendedName>
        <fullName evidence="9">Ascorbate-specific PTS system EIIA component</fullName>
    </recommendedName>
    <alternativeName>
        <fullName evidence="10">Ascorbate-specific phosphotransferase enzyme IIA component</fullName>
    </alternativeName>
</protein>
<evidence type="ECO:0000256" key="4">
    <source>
        <dbReference type="ARBA" id="ARBA00022553"/>
    </source>
</evidence>
<dbReference type="GO" id="GO:0005737">
    <property type="term" value="C:cytoplasm"/>
    <property type="evidence" value="ECO:0007669"/>
    <property type="project" value="UniProtKB-SubCell"/>
</dbReference>
<dbReference type="GO" id="GO:0009401">
    <property type="term" value="P:phosphoenolpyruvate-dependent sugar phosphotransferase system"/>
    <property type="evidence" value="ECO:0007669"/>
    <property type="project" value="UniProtKB-KW"/>
</dbReference>
<evidence type="ECO:0000256" key="8">
    <source>
        <dbReference type="ARBA" id="ARBA00037387"/>
    </source>
</evidence>
<evidence type="ECO:0000256" key="1">
    <source>
        <dbReference type="ARBA" id="ARBA00004496"/>
    </source>
</evidence>
<evidence type="ECO:0000256" key="7">
    <source>
        <dbReference type="ARBA" id="ARBA00022777"/>
    </source>
</evidence>
<keyword evidence="13" id="KW-1185">Reference proteome</keyword>
<dbReference type="Pfam" id="PF00359">
    <property type="entry name" value="PTS_EIIA_2"/>
    <property type="match status" value="1"/>
</dbReference>
<dbReference type="PANTHER" id="PTHR36203:SF1">
    <property type="entry name" value="ASCORBATE-SPECIFIC PTS SYSTEM EIIA COMPONENT"/>
    <property type="match status" value="1"/>
</dbReference>
<dbReference type="InterPro" id="IPR016152">
    <property type="entry name" value="PTrfase/Anion_transptr"/>
</dbReference>
<comment type="subcellular location">
    <subcellularLocation>
        <location evidence="1">Cytoplasm</location>
    </subcellularLocation>
</comment>
<reference evidence="12 13" key="1">
    <citation type="submission" date="2019-07" db="EMBL/GenBank/DDBJ databases">
        <title>Bifidobacterium asteroides genomes.</title>
        <authorList>
            <person name="Zheng H."/>
        </authorList>
    </citation>
    <scope>NUCLEOTIDE SEQUENCE [LARGE SCALE GENOMIC DNA]</scope>
    <source>
        <strain evidence="12 13">W8102</strain>
    </source>
</reference>
<dbReference type="SUPFAM" id="SSF55804">
    <property type="entry name" value="Phoshotransferase/anion transport protein"/>
    <property type="match status" value="1"/>
</dbReference>
<dbReference type="PANTHER" id="PTHR36203">
    <property type="entry name" value="ASCORBATE-SPECIFIC PTS SYSTEM EIIA COMPONENT"/>
    <property type="match status" value="1"/>
</dbReference>
<accession>A0A556R694</accession>
<comment type="caution">
    <text evidence="12">The sequence shown here is derived from an EMBL/GenBank/DDBJ whole genome shotgun (WGS) entry which is preliminary data.</text>
</comment>
<dbReference type="CDD" id="cd00211">
    <property type="entry name" value="PTS_IIA_fru"/>
    <property type="match status" value="1"/>
</dbReference>
<dbReference type="PROSITE" id="PS51094">
    <property type="entry name" value="PTS_EIIA_TYPE_2"/>
    <property type="match status" value="1"/>
</dbReference>
<feature type="domain" description="PTS EIIA type-2" evidence="11">
    <location>
        <begin position="9"/>
        <end position="153"/>
    </location>
</feature>
<evidence type="ECO:0000256" key="3">
    <source>
        <dbReference type="ARBA" id="ARBA00022490"/>
    </source>
</evidence>
<keyword evidence="7" id="KW-0418">Kinase</keyword>
<dbReference type="InterPro" id="IPR051351">
    <property type="entry name" value="Ascorbate-PTS_EIIA_comp"/>
</dbReference>
<comment type="function">
    <text evidence="8">The phosphoenolpyruvate-dependent sugar phosphotransferase system (sugar PTS), a major carbohydrate active transport system, catalyzes the phosphorylation of incoming sugar substrates concomitantly with their translocation across the cell membrane. The enzyme II UlaABC PTS system is involved in ascorbate transport.</text>
</comment>
<keyword evidence="6" id="KW-0598">Phosphotransferase system</keyword>
<evidence type="ECO:0000256" key="5">
    <source>
        <dbReference type="ARBA" id="ARBA00022679"/>
    </source>
</evidence>
<dbReference type="GO" id="GO:0016301">
    <property type="term" value="F:kinase activity"/>
    <property type="evidence" value="ECO:0007669"/>
    <property type="project" value="UniProtKB-KW"/>
</dbReference>
<dbReference type="Gene3D" id="3.40.930.10">
    <property type="entry name" value="Mannitol-specific EII, Chain A"/>
    <property type="match status" value="1"/>
</dbReference>
<keyword evidence="2" id="KW-0813">Transport</keyword>
<sequence>MRGGKLLDEYFPEGTVMYRDGVADWEEAVDVVTAPLVDLGRIKLSYVEAIKASIRKPGGTYIDLGQGIAMAHARPEAGVVTTSLSVLKVGRPFLLADSQDHPISTFFCLAAQDSNSHLSLMQSLATFLSDGTNQERLGKAANVEELRTILKEER</sequence>
<dbReference type="InterPro" id="IPR002178">
    <property type="entry name" value="PTS_EIIA_type-2_dom"/>
</dbReference>
<evidence type="ECO:0000256" key="9">
    <source>
        <dbReference type="ARBA" id="ARBA00041175"/>
    </source>
</evidence>
<evidence type="ECO:0000259" key="11">
    <source>
        <dbReference type="PROSITE" id="PS51094"/>
    </source>
</evidence>
<name>A0A556R694_9BIFI</name>
<keyword evidence="5" id="KW-0808">Transferase</keyword>
<dbReference type="AlphaFoldDB" id="A0A556R694"/>
<evidence type="ECO:0000313" key="12">
    <source>
        <dbReference type="EMBL" id="TSJ84418.1"/>
    </source>
</evidence>
<keyword evidence="12" id="KW-0762">Sugar transport</keyword>
<evidence type="ECO:0000256" key="6">
    <source>
        <dbReference type="ARBA" id="ARBA00022683"/>
    </source>
</evidence>
<proteinExistence type="predicted"/>
<evidence type="ECO:0000256" key="10">
    <source>
        <dbReference type="ARBA" id="ARBA00042072"/>
    </source>
</evidence>